<dbReference type="EMBL" id="JAAGNZ010000001">
    <property type="protein sequence ID" value="NEU68314.1"/>
    <property type="molecule type" value="Genomic_DNA"/>
</dbReference>
<comment type="caution">
    <text evidence="1">The sequence shown here is derived from an EMBL/GenBank/DDBJ whole genome shotgun (WGS) entry which is preliminary data.</text>
</comment>
<name>A0A6M0IJC6_9BACT</name>
<sequence>MRIQTDSTELYAMDRTLARVGRVFDARLMGKTLKTATQPVLGIARQEVPVGRRTFRSQLTRRLRSGKLKRDSTYDKGGATKRSLRILIVPGGPGEVARVLVGASKKRGYAGWRTHWITRPNIHRVGVNDFLARTESRGTPLIEAGIGQIAQAVVETELRR</sequence>
<evidence type="ECO:0000313" key="1">
    <source>
        <dbReference type="EMBL" id="NEU68314.1"/>
    </source>
</evidence>
<evidence type="ECO:0000313" key="2">
    <source>
        <dbReference type="Proteomes" id="UP000477386"/>
    </source>
</evidence>
<reference evidence="1 2" key="1">
    <citation type="submission" date="2020-02" db="EMBL/GenBank/DDBJ databases">
        <title>Draft genome sequence of two Spirosoma agri KCTC 52727 and Spirosoma terrae KCTC 52035.</title>
        <authorList>
            <person name="Rojas J."/>
            <person name="Ambika Manirajan B."/>
            <person name="Ratering S."/>
            <person name="Suarez C."/>
            <person name="Schnell S."/>
        </authorList>
    </citation>
    <scope>NUCLEOTIDE SEQUENCE [LARGE SCALE GENOMIC DNA]</scope>
    <source>
        <strain evidence="1 2">KCTC 52727</strain>
    </source>
</reference>
<dbReference type="AlphaFoldDB" id="A0A6M0IJC6"/>
<proteinExistence type="predicted"/>
<gene>
    <name evidence="1" type="ORF">GK091_15585</name>
</gene>
<organism evidence="1 2">
    <name type="scientific">Spirosoma agri</name>
    <dbReference type="NCBI Taxonomy" id="1987381"/>
    <lineage>
        <taxon>Bacteria</taxon>
        <taxon>Pseudomonadati</taxon>
        <taxon>Bacteroidota</taxon>
        <taxon>Cytophagia</taxon>
        <taxon>Cytophagales</taxon>
        <taxon>Cytophagaceae</taxon>
        <taxon>Spirosoma</taxon>
    </lineage>
</organism>
<keyword evidence="2" id="KW-1185">Reference proteome</keyword>
<dbReference type="Proteomes" id="UP000477386">
    <property type="component" value="Unassembled WGS sequence"/>
</dbReference>
<dbReference type="RefSeq" id="WP_164040036.1">
    <property type="nucleotide sequence ID" value="NZ_JAAGNZ010000001.1"/>
</dbReference>
<accession>A0A6M0IJC6</accession>
<protein>
    <submittedName>
        <fullName evidence="1">Uncharacterized protein</fullName>
    </submittedName>
</protein>